<feature type="modified residue" description="4-aspartylphosphate" evidence="8">
    <location>
        <position position="965"/>
    </location>
</feature>
<dbReference type="STRING" id="861298.SAMN04488136_11115"/>
<feature type="domain" description="Histidine kinase" evidence="11">
    <location>
        <begin position="675"/>
        <end position="892"/>
    </location>
</feature>
<dbReference type="InterPro" id="IPR004358">
    <property type="entry name" value="Sig_transdc_His_kin-like_C"/>
</dbReference>
<evidence type="ECO:0000256" key="2">
    <source>
        <dbReference type="ARBA" id="ARBA00012438"/>
    </source>
</evidence>
<accession>A0A1G8AME1</accession>
<name>A0A1G8AME1_9VIBR</name>
<dbReference type="Proteomes" id="UP000198854">
    <property type="component" value="Unassembled WGS sequence"/>
</dbReference>
<feature type="transmembrane region" description="Helical" evidence="10">
    <location>
        <begin position="214"/>
        <end position="233"/>
    </location>
</feature>
<dbReference type="InterPro" id="IPR011006">
    <property type="entry name" value="CheY-like_superfamily"/>
</dbReference>
<dbReference type="InterPro" id="IPR003594">
    <property type="entry name" value="HATPase_dom"/>
</dbReference>
<feature type="transmembrane region" description="Helical" evidence="10">
    <location>
        <begin position="356"/>
        <end position="378"/>
    </location>
</feature>
<gene>
    <name evidence="13" type="ORF">SAMN04488136_11115</name>
</gene>
<feature type="transmembrane region" description="Helical" evidence="10">
    <location>
        <begin position="384"/>
        <end position="402"/>
    </location>
</feature>
<dbReference type="InterPro" id="IPR001789">
    <property type="entry name" value="Sig_transdc_resp-reg_receiver"/>
</dbReference>
<evidence type="ECO:0000256" key="3">
    <source>
        <dbReference type="ARBA" id="ARBA00022553"/>
    </source>
</evidence>
<evidence type="ECO:0000256" key="8">
    <source>
        <dbReference type="PROSITE-ProRule" id="PRU00169"/>
    </source>
</evidence>
<dbReference type="Gene3D" id="1.10.4160.10">
    <property type="entry name" value="Hydantoin permease"/>
    <property type="match status" value="1"/>
</dbReference>
<evidence type="ECO:0000256" key="6">
    <source>
        <dbReference type="ARBA" id="ARBA00022801"/>
    </source>
</evidence>
<evidence type="ECO:0000259" key="12">
    <source>
        <dbReference type="PROSITE" id="PS50110"/>
    </source>
</evidence>
<dbReference type="InterPro" id="IPR036097">
    <property type="entry name" value="HisK_dim/P_sf"/>
</dbReference>
<feature type="transmembrane region" description="Helical" evidence="10">
    <location>
        <begin position="104"/>
        <end position="127"/>
    </location>
</feature>
<feature type="transmembrane region" description="Helical" evidence="10">
    <location>
        <begin position="452"/>
        <end position="472"/>
    </location>
</feature>
<dbReference type="Pfam" id="PF00072">
    <property type="entry name" value="Response_reg"/>
    <property type="match status" value="1"/>
</dbReference>
<feature type="transmembrane region" description="Helical" evidence="10">
    <location>
        <begin position="605"/>
        <end position="623"/>
    </location>
</feature>
<dbReference type="SUPFAM" id="SSF47384">
    <property type="entry name" value="Homodimeric domain of signal transducing histidine kinase"/>
    <property type="match status" value="1"/>
</dbReference>
<keyword evidence="9" id="KW-0175">Coiled coil</keyword>
<dbReference type="Pfam" id="PF02518">
    <property type="entry name" value="HATPase_c"/>
    <property type="match status" value="1"/>
</dbReference>
<comment type="catalytic activity">
    <reaction evidence="1">
        <text>ATP + protein L-histidine = ADP + protein N-phospho-L-histidine.</text>
        <dbReference type="EC" id="2.7.13.3"/>
    </reaction>
</comment>
<evidence type="ECO:0000259" key="11">
    <source>
        <dbReference type="PROSITE" id="PS50109"/>
    </source>
</evidence>
<keyword evidence="7" id="KW-0902">Two-component regulatory system</keyword>
<feature type="transmembrane region" description="Helical" evidence="10">
    <location>
        <begin position="39"/>
        <end position="64"/>
    </location>
</feature>
<protein>
    <recommendedName>
        <fullName evidence="2">histidine kinase</fullName>
        <ecNumber evidence="2">2.7.13.3</ecNumber>
    </recommendedName>
</protein>
<feature type="transmembrane region" description="Helical" evidence="10">
    <location>
        <begin position="147"/>
        <end position="165"/>
    </location>
</feature>
<dbReference type="FunFam" id="3.30.565.10:FF:000010">
    <property type="entry name" value="Sensor histidine kinase RcsC"/>
    <property type="match status" value="1"/>
</dbReference>
<dbReference type="Pfam" id="PF00512">
    <property type="entry name" value="HisKA"/>
    <property type="match status" value="1"/>
</dbReference>
<feature type="domain" description="Response regulatory" evidence="12">
    <location>
        <begin position="916"/>
        <end position="1035"/>
    </location>
</feature>
<feature type="transmembrane region" description="Helical" evidence="10">
    <location>
        <begin position="565"/>
        <end position="585"/>
    </location>
</feature>
<dbReference type="GO" id="GO:0000155">
    <property type="term" value="F:phosphorelay sensor kinase activity"/>
    <property type="evidence" value="ECO:0007669"/>
    <property type="project" value="InterPro"/>
</dbReference>
<dbReference type="Gene3D" id="1.10.287.130">
    <property type="match status" value="1"/>
</dbReference>
<evidence type="ECO:0000313" key="14">
    <source>
        <dbReference type="Proteomes" id="UP000198854"/>
    </source>
</evidence>
<keyword evidence="5 13" id="KW-0418">Kinase</keyword>
<dbReference type="Gene3D" id="3.40.50.2300">
    <property type="match status" value="1"/>
</dbReference>
<organism evidence="13 14">
    <name type="scientific">Vibrio xiamenensis</name>
    <dbReference type="NCBI Taxonomy" id="861298"/>
    <lineage>
        <taxon>Bacteria</taxon>
        <taxon>Pseudomonadati</taxon>
        <taxon>Pseudomonadota</taxon>
        <taxon>Gammaproteobacteria</taxon>
        <taxon>Vibrionales</taxon>
        <taxon>Vibrionaceae</taxon>
        <taxon>Vibrio</taxon>
    </lineage>
</organism>
<reference evidence="13 14" key="1">
    <citation type="submission" date="2016-10" db="EMBL/GenBank/DDBJ databases">
        <authorList>
            <person name="de Groot N.N."/>
        </authorList>
    </citation>
    <scope>NUCLEOTIDE SEQUENCE [LARGE SCALE GENOMIC DNA]</scope>
    <source>
        <strain evidence="13 14">CGMCC 1.10228</strain>
    </source>
</reference>
<dbReference type="CDD" id="cd00082">
    <property type="entry name" value="HisKA"/>
    <property type="match status" value="1"/>
</dbReference>
<dbReference type="PRINTS" id="PR00344">
    <property type="entry name" value="BCTRLSENSOR"/>
</dbReference>
<feature type="transmembrane region" description="Helical" evidence="10">
    <location>
        <begin position="70"/>
        <end position="92"/>
    </location>
</feature>
<keyword evidence="10" id="KW-0472">Membrane</keyword>
<keyword evidence="10" id="KW-1133">Transmembrane helix</keyword>
<feature type="coiled-coil region" evidence="9">
    <location>
        <begin position="641"/>
        <end position="668"/>
    </location>
</feature>
<feature type="transmembrane region" description="Helical" evidence="10">
    <location>
        <begin position="423"/>
        <end position="446"/>
    </location>
</feature>
<evidence type="ECO:0000256" key="1">
    <source>
        <dbReference type="ARBA" id="ARBA00000085"/>
    </source>
</evidence>
<keyword evidence="4" id="KW-0808">Transferase</keyword>
<keyword evidence="14" id="KW-1185">Reference proteome</keyword>
<dbReference type="PROSITE" id="PS50109">
    <property type="entry name" value="HIS_KIN"/>
    <property type="match status" value="1"/>
</dbReference>
<feature type="transmembrane region" description="Helical" evidence="10">
    <location>
        <begin position="313"/>
        <end position="335"/>
    </location>
</feature>
<evidence type="ECO:0000256" key="7">
    <source>
        <dbReference type="ARBA" id="ARBA00023012"/>
    </source>
</evidence>
<dbReference type="PROSITE" id="PS50110">
    <property type="entry name" value="RESPONSE_REGULATORY"/>
    <property type="match status" value="1"/>
</dbReference>
<evidence type="ECO:0000256" key="5">
    <source>
        <dbReference type="ARBA" id="ARBA00022777"/>
    </source>
</evidence>
<dbReference type="SUPFAM" id="SSF52172">
    <property type="entry name" value="CheY-like"/>
    <property type="match status" value="1"/>
</dbReference>
<keyword evidence="10" id="KW-0812">Transmembrane</keyword>
<dbReference type="AlphaFoldDB" id="A0A1G8AME1"/>
<evidence type="ECO:0000256" key="10">
    <source>
        <dbReference type="SAM" id="Phobius"/>
    </source>
</evidence>
<dbReference type="InterPro" id="IPR036890">
    <property type="entry name" value="HATPase_C_sf"/>
</dbReference>
<dbReference type="CDD" id="cd16922">
    <property type="entry name" value="HATPase_EvgS-ArcB-TorS-like"/>
    <property type="match status" value="1"/>
</dbReference>
<feature type="transmembrane region" description="Helical" evidence="10">
    <location>
        <begin position="254"/>
        <end position="284"/>
    </location>
</feature>
<dbReference type="SMART" id="SM00448">
    <property type="entry name" value="REC"/>
    <property type="match status" value="1"/>
</dbReference>
<evidence type="ECO:0000256" key="4">
    <source>
        <dbReference type="ARBA" id="ARBA00022679"/>
    </source>
</evidence>
<dbReference type="InterPro" id="IPR005467">
    <property type="entry name" value="His_kinase_dom"/>
</dbReference>
<dbReference type="EMBL" id="FNDD01000011">
    <property type="protein sequence ID" value="SDH22104.1"/>
    <property type="molecule type" value="Genomic_DNA"/>
</dbReference>
<dbReference type="GO" id="GO:0016787">
    <property type="term" value="F:hydrolase activity"/>
    <property type="evidence" value="ECO:0007669"/>
    <property type="project" value="UniProtKB-KW"/>
</dbReference>
<proteinExistence type="predicted"/>
<dbReference type="InterPro" id="IPR003661">
    <property type="entry name" value="HisK_dim/P_dom"/>
</dbReference>
<dbReference type="SMART" id="SM00388">
    <property type="entry name" value="HisKA"/>
    <property type="match status" value="1"/>
</dbReference>
<evidence type="ECO:0000256" key="9">
    <source>
        <dbReference type="SAM" id="Coils"/>
    </source>
</evidence>
<evidence type="ECO:0000313" key="13">
    <source>
        <dbReference type="EMBL" id="SDH22104.1"/>
    </source>
</evidence>
<dbReference type="EC" id="2.7.13.3" evidence="2"/>
<sequence>MQKVPVTRRRYNKLVANELLEDFALRFTAKRARKWSAGWIANTALGIVSFLVLEALGGTITLNYGVVNSLWAIGGVSLVVMLSGIPICYYAARYGVDADLLSRGAGFGYIGSTIASLIYASFTFIFFALEAAIMSMALQLLFGIELFWGYILSAVIVIPLVTLGISNIGRFQMWSQPLWLLMQIIPLFYVFSHPDSQLEQWLDYGGVSGHAPQFDWLLFGAASAVLLSVVAQIGEQVDFLRFLPAQTPSSKWRWWAAMLIGGPGWMLFGALKIALGSFLAWLAITRGIAPQFASDPAHMYVNVFQYTTDNTKLALLCAGCFVIISQLKINVANAYAGSLAWSNFFSRLTHHHPGRVVWMVFNVLIALLLMELGVYQLIEQTLQVYSVLVLAWIGSIVADLVINKPLGLSPKHIEFKRSKLYDINPVGLGSMIIASSFGLAAHLGAFNDIVKAFASYLSFALPFLTAPLIALATRSRFYLVPKNVIYRQGEQEHTCVVCEHRFEEEDMALCPAYKGHICSLCCSLDVRCHDKCRPEATFHAQLKRFLSPYLPGHWIGNLSSSVSQFVMVMVLMSLAIGAILALAYSQVPSLDSLKMSALSLSLFKAFTLLLIPIGVISWLFVLARRSSRLAMNELQAHTNLLSKEITAHQRTSEELERAKRQAETANNAKSRYLAGLSHELRTPLNVLLGYAQLLSNDQELSAQKRQYAETLQRNGKHLGDLLESLLEISKIEAGRMELHRDQFNLHSLLEQLVEVFELQAERKGLDFEHHFASQLPKFVSADKQRLRQILINLLNNAVKYTEKGMIVFSVSYRNQVARFQVSDTGIGISSDEQALIFRPFERIQSAQTEHINGTGLGLTISNALAELMGGEITCVSEKDCGSTFTLNMMLPPIRDYQSEPELSNTAVTGYLGAVKTILVVDDIHDQRELISNILSPLGFKVLKASNADTALTLAKNHHIDLFMLDIFMPQVNGWQLAIKLRQQHYQQPIVMLSANIQELEIGNQENVSQLQRYHNGYLTKPVVISQLLGKLSQLLSIEWTYVAKGSSLAAASSYPSNAELAQLKSYAEIGYLSAFNSLLDKLEAQGHQGSAFIHAMREDAQQCRFADIVTKINGLTHE</sequence>
<dbReference type="RefSeq" id="WP_245696651.1">
    <property type="nucleotide sequence ID" value="NZ_FNDD01000011.1"/>
</dbReference>
<dbReference type="CDD" id="cd00156">
    <property type="entry name" value="REC"/>
    <property type="match status" value="1"/>
</dbReference>
<keyword evidence="3 8" id="KW-0597">Phosphoprotein</keyword>
<dbReference type="SUPFAM" id="SSF55874">
    <property type="entry name" value="ATPase domain of HSP90 chaperone/DNA topoisomerase II/histidine kinase"/>
    <property type="match status" value="1"/>
</dbReference>
<dbReference type="PANTHER" id="PTHR43047">
    <property type="entry name" value="TWO-COMPONENT HISTIDINE PROTEIN KINASE"/>
    <property type="match status" value="1"/>
</dbReference>
<dbReference type="Gene3D" id="3.30.565.10">
    <property type="entry name" value="Histidine kinase-like ATPase, C-terminal domain"/>
    <property type="match status" value="1"/>
</dbReference>
<dbReference type="SMART" id="SM00387">
    <property type="entry name" value="HATPase_c"/>
    <property type="match status" value="1"/>
</dbReference>
<keyword evidence="6" id="KW-0378">Hydrolase</keyword>